<evidence type="ECO:0000256" key="3">
    <source>
        <dbReference type="ARBA" id="ARBA00022676"/>
    </source>
</evidence>
<feature type="transmembrane region" description="Helical" evidence="9">
    <location>
        <begin position="251"/>
        <end position="272"/>
    </location>
</feature>
<evidence type="ECO:0000256" key="7">
    <source>
        <dbReference type="ARBA" id="ARBA00023136"/>
    </source>
</evidence>
<keyword evidence="3" id="KW-0328">Glycosyltransferase</keyword>
<evidence type="ECO:0000313" key="11">
    <source>
        <dbReference type="Proteomes" id="UP001356427"/>
    </source>
</evidence>
<evidence type="ECO:0000256" key="9">
    <source>
        <dbReference type="SAM" id="Phobius"/>
    </source>
</evidence>
<feature type="transmembrane region" description="Helical" evidence="9">
    <location>
        <begin position="96"/>
        <end position="116"/>
    </location>
</feature>
<comment type="caution">
    <text evidence="10">The sequence shown here is derived from an EMBL/GenBank/DDBJ whole genome shotgun (WGS) entry which is preliminary data.</text>
</comment>
<feature type="transmembrane region" description="Helical" evidence="9">
    <location>
        <begin position="498"/>
        <end position="522"/>
    </location>
</feature>
<evidence type="ECO:0000256" key="1">
    <source>
        <dbReference type="ARBA" id="ARBA00004141"/>
    </source>
</evidence>
<accession>A0AAN8M9J9</accession>
<evidence type="ECO:0000256" key="8">
    <source>
        <dbReference type="SAM" id="MobiDB-lite"/>
    </source>
</evidence>
<feature type="transmembrane region" description="Helical" evidence="9">
    <location>
        <begin position="380"/>
        <end position="397"/>
    </location>
</feature>
<dbReference type="PANTHER" id="PTHR31488:SF1">
    <property type="entry name" value="C-MANNOSYLTRANSFERASE DPY19L1"/>
    <property type="match status" value="1"/>
</dbReference>
<evidence type="ECO:0000313" key="10">
    <source>
        <dbReference type="EMBL" id="KAK6327285.1"/>
    </source>
</evidence>
<keyword evidence="6 9" id="KW-1133">Transmembrane helix</keyword>
<sequence>MSSFEAFSDSESENMAMKTRRSGDQTQFCPESDDGELLNSTKGIPNDAKDTRVLFARHVNKRQARKCVSHNCVLQTKDDGSDSAFIRDKVGITVRYFMNIGITVILAVLAGLLHWAHLTNLFENDKHFSHLSSIEKEMAFRTEMGLYYSYFKVFINAPSFLHGLRLIMNDRFSEYPLVINALKRFNLYPEVFLGSLFRIYTGTMDFFGIPTKACWNVTRADGLNPVESCEESRRKATFAFLRTDMSMGDAAYFYVSCVFLLNGVMMSLFFLYGTYLSGSRLGGVVTVLCLFFNHGESTRVMWTPPLRESFSYPFFVLQMLLLTYILRHSNPERRSLVAIGACNVLFLLPWPFAQFVLLTQVACLFACYFMGYLSTAKMKSLLVVHLTSFAICFVLLFGNLALFTSFYISSLVAGWAIIALRDDITRVCKPGIVTILVQGIAWFTSTVLLKFFMSFILGVSNDAHIGNLIRSKLTNYKDFHTLMCTCAAEFDFMELETLLGYVKTLILPVNIVIVGIISGKAIKEVWRSLRREIIYSKEDIDIDTEQPAQFANGEMVYHSLQLVAFAVLAILVMIIKLFLAPLMCLMASLICSRQLFGWIGEHFKRHITVFGILSIMAIQGVANYQSQRGIVGDFSNLPQEQLLEWINANTMPNAVFAGSMPTMASVKLSTGRVIVNHPHYEDTWQRERTKLVYTMYSRKPAKEVKRNLMQLQADYFILEDSWCNRRSRPGCSMPEIWDVEDQENRGKLPLCTLLSIDSRPHFTTMFQNKVYKVLKIPKDAK</sequence>
<feature type="transmembrane region" description="Helical" evidence="9">
    <location>
        <begin position="310"/>
        <end position="327"/>
    </location>
</feature>
<feature type="region of interest" description="Disordered" evidence="8">
    <location>
        <begin position="1"/>
        <end position="45"/>
    </location>
</feature>
<keyword evidence="7 9" id="KW-0472">Membrane</keyword>
<keyword evidence="4" id="KW-0808">Transferase</keyword>
<keyword evidence="11" id="KW-1185">Reference proteome</keyword>
<feature type="transmembrane region" description="Helical" evidence="9">
    <location>
        <begin position="432"/>
        <end position="457"/>
    </location>
</feature>
<feature type="transmembrane region" description="Helical" evidence="9">
    <location>
        <begin position="147"/>
        <end position="167"/>
    </location>
</feature>
<evidence type="ECO:0000256" key="6">
    <source>
        <dbReference type="ARBA" id="ARBA00022989"/>
    </source>
</evidence>
<proteinExistence type="inferred from homology"/>
<evidence type="ECO:0000256" key="4">
    <source>
        <dbReference type="ARBA" id="ARBA00022679"/>
    </source>
</evidence>
<dbReference type="AlphaFoldDB" id="A0AAN8M9J9"/>
<organism evidence="10 11">
    <name type="scientific">Coregonus suidteri</name>
    <dbReference type="NCBI Taxonomy" id="861788"/>
    <lineage>
        <taxon>Eukaryota</taxon>
        <taxon>Metazoa</taxon>
        <taxon>Chordata</taxon>
        <taxon>Craniata</taxon>
        <taxon>Vertebrata</taxon>
        <taxon>Euteleostomi</taxon>
        <taxon>Actinopterygii</taxon>
        <taxon>Neopterygii</taxon>
        <taxon>Teleostei</taxon>
        <taxon>Protacanthopterygii</taxon>
        <taxon>Salmoniformes</taxon>
        <taxon>Salmonidae</taxon>
        <taxon>Coregoninae</taxon>
        <taxon>Coregonus</taxon>
    </lineage>
</organism>
<comment type="subcellular location">
    <subcellularLocation>
        <location evidence="1">Membrane</location>
        <topology evidence="1">Multi-pass membrane protein</topology>
    </subcellularLocation>
</comment>
<dbReference type="PANTHER" id="PTHR31488">
    <property type="entry name" value="DPY-19-LIKE 1, LIKE (H. SAPIENS)"/>
    <property type="match status" value="1"/>
</dbReference>
<feature type="transmembrane region" description="Helical" evidence="9">
    <location>
        <begin position="334"/>
        <end position="350"/>
    </location>
</feature>
<dbReference type="InterPro" id="IPR018732">
    <property type="entry name" value="Dpy-19/Dpy-19-like"/>
</dbReference>
<feature type="transmembrane region" description="Helical" evidence="9">
    <location>
        <begin position="562"/>
        <end position="583"/>
    </location>
</feature>
<protein>
    <recommendedName>
        <fullName evidence="12">C-mannosyltransferase DPY19L1</fullName>
    </recommendedName>
</protein>
<evidence type="ECO:0008006" key="12">
    <source>
        <dbReference type="Google" id="ProtNLM"/>
    </source>
</evidence>
<evidence type="ECO:0000256" key="2">
    <source>
        <dbReference type="ARBA" id="ARBA00008744"/>
    </source>
</evidence>
<reference evidence="10 11" key="1">
    <citation type="submission" date="2021-04" db="EMBL/GenBank/DDBJ databases">
        <authorList>
            <person name="De Guttry C."/>
            <person name="Zahm M."/>
            <person name="Klopp C."/>
            <person name="Cabau C."/>
            <person name="Louis A."/>
            <person name="Berthelot C."/>
            <person name="Parey E."/>
            <person name="Roest Crollius H."/>
            <person name="Montfort J."/>
            <person name="Robinson-Rechavi M."/>
            <person name="Bucao C."/>
            <person name="Bouchez O."/>
            <person name="Gislard M."/>
            <person name="Lluch J."/>
            <person name="Milhes M."/>
            <person name="Lampietro C."/>
            <person name="Lopez Roques C."/>
            <person name="Donnadieu C."/>
            <person name="Braasch I."/>
            <person name="Desvignes T."/>
            <person name="Postlethwait J."/>
            <person name="Bobe J."/>
            <person name="Wedekind C."/>
            <person name="Guiguen Y."/>
        </authorList>
    </citation>
    <scope>NUCLEOTIDE SEQUENCE [LARGE SCALE GENOMIC DNA]</scope>
    <source>
        <strain evidence="10">Cs_M1</strain>
        <tissue evidence="10">Blood</tissue>
    </source>
</reference>
<dbReference type="GO" id="GO:0000030">
    <property type="term" value="F:mannosyltransferase activity"/>
    <property type="evidence" value="ECO:0007669"/>
    <property type="project" value="TreeGrafter"/>
</dbReference>
<keyword evidence="5 9" id="KW-0812">Transmembrane</keyword>
<comment type="similarity">
    <text evidence="2">Belongs to the dpy-19 family.</text>
</comment>
<dbReference type="Proteomes" id="UP001356427">
    <property type="component" value="Unassembled WGS sequence"/>
</dbReference>
<dbReference type="EMBL" id="JAGTTL010000002">
    <property type="protein sequence ID" value="KAK6327285.1"/>
    <property type="molecule type" value="Genomic_DNA"/>
</dbReference>
<dbReference type="GO" id="GO:0005637">
    <property type="term" value="C:nuclear inner membrane"/>
    <property type="evidence" value="ECO:0007669"/>
    <property type="project" value="TreeGrafter"/>
</dbReference>
<evidence type="ECO:0000256" key="5">
    <source>
        <dbReference type="ARBA" id="ARBA00022692"/>
    </source>
</evidence>
<gene>
    <name evidence="10" type="ORF">J4Q44_G00029300</name>
</gene>
<dbReference type="Pfam" id="PF10034">
    <property type="entry name" value="Dpy19"/>
    <property type="match status" value="1"/>
</dbReference>
<name>A0AAN8M9J9_9TELE</name>